<dbReference type="EMBL" id="JUIW01000003">
    <property type="protein sequence ID" value="RYJ44525.1"/>
    <property type="molecule type" value="Genomic_DNA"/>
</dbReference>
<dbReference type="Proteomes" id="UP000289775">
    <property type="component" value="Unassembled WGS sequence"/>
</dbReference>
<sequence length="488" mass="56541">MKKHLTLLLLFVSVCFYGQEVVNGFYINAYDNDYPILYKGNGVNYKEVELILKNDEMTQRLRNLFQYTPFYIELEGFTDADGRFTVNEILKIDRTYTADIIATKQGLELIGLTKKTTAFDAQGFCIEYNGSLAFFKLEDGKLSAPAVLILSDNNISLPKGFTSGRLIKVKGRLSSGFIPYPEPDMYPYFFGYESWKEILATEVTLTNDNQLLEDYLEKQSGLKPEPIQKEQAEYFEGELFLSTNYEYNEQMYVTALENGDLVNTGGVIFSNAIKKIPKLQFITTFVPHLREVHEEYLTHGILIKAKGLRIYDDPNAFNNHFMYRYFIWDIEKVDVSKTLWDYKAEIVAKRGFFGKDDEKEVFPSTLQESKQYTFKGQKDGHSFMLIAKRKGGYIHYTFTATDESKKVTEFKGKLVLNPWYYVFVSSTEPDSWYREGYESTEPDRYVNGKSLLTLYVLREKDEKGNLKIDIKNNYNTSPITMELTEVKN</sequence>
<dbReference type="RefSeq" id="WP_129750281.1">
    <property type="nucleotide sequence ID" value="NZ_JUIW01000003.1"/>
</dbReference>
<dbReference type="AlphaFoldDB" id="A0A444WFF2"/>
<dbReference type="OrthoDB" id="9816987at2"/>
<proteinExistence type="predicted"/>
<evidence type="ECO:0000313" key="2">
    <source>
        <dbReference type="Proteomes" id="UP000289775"/>
    </source>
</evidence>
<reference evidence="1 2" key="1">
    <citation type="submission" date="2014-12" db="EMBL/GenBank/DDBJ databases">
        <title>Genome sequence of Flavobacterium beibuense RSKm HC5.</title>
        <authorList>
            <person name="Kim J.F."/>
            <person name="Song J.Y."/>
            <person name="Kwak M.-J."/>
            <person name="Lee S.-W."/>
        </authorList>
    </citation>
    <scope>NUCLEOTIDE SEQUENCE [LARGE SCALE GENOMIC DNA]</scope>
    <source>
        <strain evidence="1 2">RSKm HC5</strain>
    </source>
</reference>
<gene>
    <name evidence="1" type="ORF">NU09_1135</name>
</gene>
<name>A0A444WFF2_9FLAO</name>
<keyword evidence="2" id="KW-1185">Reference proteome</keyword>
<accession>A0A444WFF2</accession>
<evidence type="ECO:0000313" key="1">
    <source>
        <dbReference type="EMBL" id="RYJ44525.1"/>
    </source>
</evidence>
<organism evidence="1 2">
    <name type="scientific">Flavobacterium beibuense</name>
    <dbReference type="NCBI Taxonomy" id="657326"/>
    <lineage>
        <taxon>Bacteria</taxon>
        <taxon>Pseudomonadati</taxon>
        <taxon>Bacteroidota</taxon>
        <taxon>Flavobacteriia</taxon>
        <taxon>Flavobacteriales</taxon>
        <taxon>Flavobacteriaceae</taxon>
        <taxon>Flavobacterium</taxon>
    </lineage>
</organism>
<comment type="caution">
    <text evidence="1">The sequence shown here is derived from an EMBL/GenBank/DDBJ whole genome shotgun (WGS) entry which is preliminary data.</text>
</comment>
<protein>
    <submittedName>
        <fullName evidence="1">Uncharacterized protein</fullName>
    </submittedName>
</protein>